<gene>
    <name evidence="2" type="ORF">A2V49_02980</name>
</gene>
<protein>
    <recommendedName>
        <fullName evidence="1">Phenylalanyl tRNA synthetase beta chain core domain-containing protein</fullName>
    </recommendedName>
</protein>
<dbReference type="SUPFAM" id="SSF55681">
    <property type="entry name" value="Class II aaRS and biotin synthetases"/>
    <property type="match status" value="1"/>
</dbReference>
<evidence type="ECO:0000259" key="1">
    <source>
        <dbReference type="Pfam" id="PF17759"/>
    </source>
</evidence>
<comment type="caution">
    <text evidence="2">The sequence shown here is derived from an EMBL/GenBank/DDBJ whole genome shotgun (WGS) entry which is preliminary data.</text>
</comment>
<dbReference type="SUPFAM" id="SSF54991">
    <property type="entry name" value="Anticodon-binding domain of PheRS"/>
    <property type="match status" value="1"/>
</dbReference>
<organism evidence="2 3">
    <name type="scientific">candidate division WWE3 bacterium RBG_19FT_COMBO_34_6</name>
    <dbReference type="NCBI Taxonomy" id="1802612"/>
    <lineage>
        <taxon>Bacteria</taxon>
        <taxon>Katanobacteria</taxon>
    </lineage>
</organism>
<dbReference type="Pfam" id="PF17759">
    <property type="entry name" value="tRNA_synthFbeta"/>
    <property type="match status" value="1"/>
</dbReference>
<evidence type="ECO:0000313" key="3">
    <source>
        <dbReference type="Proteomes" id="UP000178615"/>
    </source>
</evidence>
<dbReference type="EMBL" id="MEUV01000024">
    <property type="protein sequence ID" value="OGC45645.1"/>
    <property type="molecule type" value="Genomic_DNA"/>
</dbReference>
<feature type="domain" description="Phenylalanyl tRNA synthetase beta chain core" evidence="1">
    <location>
        <begin position="3"/>
        <end position="108"/>
    </location>
</feature>
<dbReference type="Gene3D" id="3.30.70.380">
    <property type="entry name" value="Ferrodoxin-fold anticodon-binding domain"/>
    <property type="match status" value="1"/>
</dbReference>
<dbReference type="InterPro" id="IPR045864">
    <property type="entry name" value="aa-tRNA-synth_II/BPL/LPL"/>
</dbReference>
<accession>A0A1F4UKZ1</accession>
<reference evidence="2 3" key="1">
    <citation type="journal article" date="2016" name="Nat. Commun.">
        <title>Thousands of microbial genomes shed light on interconnected biogeochemical processes in an aquifer system.</title>
        <authorList>
            <person name="Anantharaman K."/>
            <person name="Brown C.T."/>
            <person name="Hug L.A."/>
            <person name="Sharon I."/>
            <person name="Castelle C.J."/>
            <person name="Probst A.J."/>
            <person name="Thomas B.C."/>
            <person name="Singh A."/>
            <person name="Wilkins M.J."/>
            <person name="Karaoz U."/>
            <person name="Brodie E.L."/>
            <person name="Williams K.H."/>
            <person name="Hubbard S.S."/>
            <person name="Banfield J.F."/>
        </authorList>
    </citation>
    <scope>NUCLEOTIDE SEQUENCE [LARGE SCALE GENOMIC DNA]</scope>
</reference>
<dbReference type="InterPro" id="IPR036690">
    <property type="entry name" value="Fdx_antiC-bd_sf"/>
</dbReference>
<evidence type="ECO:0000313" key="2">
    <source>
        <dbReference type="EMBL" id="OGC45645.1"/>
    </source>
</evidence>
<name>A0A1F4UKZ1_UNCKA</name>
<dbReference type="Proteomes" id="UP000178615">
    <property type="component" value="Unassembled WGS sequence"/>
</dbReference>
<dbReference type="AlphaFoldDB" id="A0A1F4UKZ1"/>
<proteinExistence type="predicted"/>
<dbReference type="InterPro" id="IPR041616">
    <property type="entry name" value="PheRS_beta_core"/>
</dbReference>
<dbReference type="Gene3D" id="3.30.930.10">
    <property type="entry name" value="Bira Bifunctional Protein, Domain 2"/>
    <property type="match status" value="1"/>
</dbReference>
<sequence length="232" mass="26656">MEAGQITLENSLSPQKNALRSNIKQSLSNVLGLYKKYGVENIFIFEIGNIYQQSKNNNRYEDYQEIAMLGIYYENTNNTASQNLNEIKHILGAILSNLGTNKYELTKDGEVLINNKSIGRIDINSIELDIDLLSKINLSPSRIVSELKNDVIENISLVIDRNKNFGPVYNFIKDFDPNITDMEVMEEYHGKEIEDNKKTILIKITYKTPETGEIRKQLFTQLKSKYGVIHRE</sequence>